<gene>
    <name evidence="3" type="primary">Contig19338.g20505</name>
    <name evidence="3" type="ORF">STYLEM_11245</name>
</gene>
<evidence type="ECO:0000313" key="4">
    <source>
        <dbReference type="Proteomes" id="UP000039865"/>
    </source>
</evidence>
<feature type="compositionally biased region" description="Acidic residues" evidence="2">
    <location>
        <begin position="250"/>
        <end position="267"/>
    </location>
</feature>
<dbReference type="Proteomes" id="UP000039865">
    <property type="component" value="Unassembled WGS sequence"/>
</dbReference>
<dbReference type="AlphaFoldDB" id="A0A078AIU1"/>
<feature type="region of interest" description="Disordered" evidence="2">
    <location>
        <begin position="239"/>
        <end position="272"/>
    </location>
</feature>
<organism evidence="3 4">
    <name type="scientific">Stylonychia lemnae</name>
    <name type="common">Ciliate</name>
    <dbReference type="NCBI Taxonomy" id="5949"/>
    <lineage>
        <taxon>Eukaryota</taxon>
        <taxon>Sar</taxon>
        <taxon>Alveolata</taxon>
        <taxon>Ciliophora</taxon>
        <taxon>Intramacronucleata</taxon>
        <taxon>Spirotrichea</taxon>
        <taxon>Stichotrichia</taxon>
        <taxon>Sporadotrichida</taxon>
        <taxon>Oxytrichidae</taxon>
        <taxon>Stylonychinae</taxon>
        <taxon>Stylonychia</taxon>
    </lineage>
</organism>
<keyword evidence="4" id="KW-1185">Reference proteome</keyword>
<evidence type="ECO:0000313" key="3">
    <source>
        <dbReference type="EMBL" id="CDW82215.1"/>
    </source>
</evidence>
<feature type="coiled-coil region" evidence="1">
    <location>
        <begin position="101"/>
        <end position="142"/>
    </location>
</feature>
<reference evidence="3 4" key="1">
    <citation type="submission" date="2014-06" db="EMBL/GenBank/DDBJ databases">
        <authorList>
            <person name="Swart Estienne"/>
        </authorList>
    </citation>
    <scope>NUCLEOTIDE SEQUENCE [LARGE SCALE GENOMIC DNA]</scope>
    <source>
        <strain evidence="3 4">130c</strain>
    </source>
</reference>
<evidence type="ECO:0000256" key="1">
    <source>
        <dbReference type="SAM" id="Coils"/>
    </source>
</evidence>
<proteinExistence type="predicted"/>
<dbReference type="EMBL" id="CCKQ01010677">
    <property type="protein sequence ID" value="CDW82215.1"/>
    <property type="molecule type" value="Genomic_DNA"/>
</dbReference>
<protein>
    <submittedName>
        <fullName evidence="3">Uncharacterized protein</fullName>
    </submittedName>
</protein>
<dbReference type="InParanoid" id="A0A078AIU1"/>
<keyword evidence="1" id="KW-0175">Coiled coil</keyword>
<name>A0A078AIU1_STYLE</name>
<accession>A0A078AIU1</accession>
<evidence type="ECO:0000256" key="2">
    <source>
        <dbReference type="SAM" id="MobiDB-lite"/>
    </source>
</evidence>
<sequence length="298" mass="35480">MNSTQQIVSNSMAQNIQNQVASERNPLLSFTEEIDQLQQSIAPLVHECITERKLKECIQFKFDQLYQEYNEITKRLLDNLIAKDTLIQSQSLRIDNQDFQILKLQDQVQVKESLIENLRTQLNTTEETLRQAEETIEQYKVKYYDIDISILQEHNEKNKELQQYYFTLLQDEKQKSSTLQQQILEIFEFLKEYETSLEVIVAFKEQQVKENRQVSMQDVVDRRRVQMIEWAMGLNQPNQFGIQDGIKDDTGDEEEGSNSESDEDDLTYEEKIGRRRDYERKIRKLNQKTKLDQLSRKF</sequence>